<accession>A0ABQ4DST5</accession>
<dbReference type="EC" id="1.2.1.70" evidence="3 8"/>
<feature type="domain" description="Glutamyl-tRNA reductase N-terminal" evidence="13">
    <location>
        <begin position="6"/>
        <end position="156"/>
    </location>
</feature>
<comment type="miscellaneous">
    <text evidence="8">During catalysis, the active site Cys acts as a nucleophile attacking the alpha-carbonyl group of tRNA-bound glutamate with the formation of a thioester intermediate between enzyme and glutamate, and the concomitant release of tRNA(Glu). The thioester intermediate is finally reduced by direct hydride transfer from NADPH, to form the product GSA.</text>
</comment>
<dbReference type="PANTHER" id="PTHR43013">
    <property type="entry name" value="GLUTAMYL-TRNA REDUCTASE"/>
    <property type="match status" value="1"/>
</dbReference>
<dbReference type="HAMAP" id="MF_00087">
    <property type="entry name" value="Glu_tRNA_reductase"/>
    <property type="match status" value="1"/>
</dbReference>
<feature type="binding site" evidence="8">
    <location>
        <begin position="49"/>
        <end position="52"/>
    </location>
    <ligand>
        <name>substrate</name>
    </ligand>
</feature>
<dbReference type="InterPro" id="IPR036453">
    <property type="entry name" value="GluRdtase_dimer_dom_sf"/>
</dbReference>
<feature type="binding site" evidence="8">
    <location>
        <position position="109"/>
    </location>
    <ligand>
        <name>substrate</name>
    </ligand>
</feature>
<dbReference type="InterPro" id="IPR036343">
    <property type="entry name" value="GluRdtase_N_sf"/>
</dbReference>
<dbReference type="Pfam" id="PF01488">
    <property type="entry name" value="Shikimate_DH"/>
    <property type="match status" value="1"/>
</dbReference>
<feature type="domain" description="Tetrapyrrole biosynthesis glutamyl-tRNA reductase dimerisation" evidence="11">
    <location>
        <begin position="323"/>
        <end position="421"/>
    </location>
</feature>
<dbReference type="PANTHER" id="PTHR43013:SF1">
    <property type="entry name" value="GLUTAMYL-TRNA REDUCTASE"/>
    <property type="match status" value="1"/>
</dbReference>
<reference evidence="14 15" key="1">
    <citation type="submission" date="2021-01" db="EMBL/GenBank/DDBJ databases">
        <title>Whole genome shotgun sequence of Plantactinospora endophytica NBRC 110450.</title>
        <authorList>
            <person name="Komaki H."/>
            <person name="Tamura T."/>
        </authorList>
    </citation>
    <scope>NUCLEOTIDE SEQUENCE [LARGE SCALE GENOMIC DNA]</scope>
    <source>
        <strain evidence="14 15">NBRC 110450</strain>
    </source>
</reference>
<dbReference type="InterPro" id="IPR015896">
    <property type="entry name" value="4pyrrol_synth_GluRdtase_dimer"/>
</dbReference>
<comment type="similarity">
    <text evidence="2 8 9">Belongs to the glutamyl-tRNA reductase family.</text>
</comment>
<evidence type="ECO:0000256" key="8">
    <source>
        <dbReference type="HAMAP-Rule" id="MF_00087"/>
    </source>
</evidence>
<dbReference type="CDD" id="cd05213">
    <property type="entry name" value="NAD_bind_Glutamyl_tRNA_reduct"/>
    <property type="match status" value="1"/>
</dbReference>
<evidence type="ECO:0000256" key="5">
    <source>
        <dbReference type="ARBA" id="ARBA00023002"/>
    </source>
</evidence>
<evidence type="ECO:0000256" key="9">
    <source>
        <dbReference type="RuleBase" id="RU000584"/>
    </source>
</evidence>
<keyword evidence="4 8" id="KW-0521">NADP</keyword>
<dbReference type="NCBIfam" id="TIGR01035">
    <property type="entry name" value="hemA"/>
    <property type="match status" value="1"/>
</dbReference>
<feature type="domain" description="Quinate/shikimate 5-dehydrogenase/glutamyl-tRNA reductase" evidence="12">
    <location>
        <begin position="172"/>
        <end position="308"/>
    </location>
</feature>
<name>A0ABQ4DST5_9ACTN</name>
<dbReference type="Gene3D" id="3.30.460.30">
    <property type="entry name" value="Glutamyl-tRNA reductase, N-terminal domain"/>
    <property type="match status" value="1"/>
</dbReference>
<comment type="subunit">
    <text evidence="8">Homodimer.</text>
</comment>
<evidence type="ECO:0000256" key="2">
    <source>
        <dbReference type="ARBA" id="ARBA00005916"/>
    </source>
</evidence>
<dbReference type="SUPFAM" id="SSF69075">
    <property type="entry name" value="Glutamyl tRNA-reductase dimerization domain"/>
    <property type="match status" value="1"/>
</dbReference>
<keyword evidence="6 8" id="KW-0627">Porphyrin biosynthesis</keyword>
<evidence type="ECO:0000256" key="10">
    <source>
        <dbReference type="SAM" id="MobiDB-lite"/>
    </source>
</evidence>
<dbReference type="InterPro" id="IPR018214">
    <property type="entry name" value="GluRdtase_CS"/>
</dbReference>
<comment type="caution">
    <text evidence="14">The sequence shown here is derived from an EMBL/GenBank/DDBJ whole genome shotgun (WGS) entry which is preliminary data.</text>
</comment>
<sequence length="489" mass="50290">MNLLVVGASHRTAPVAILERLAVSGTELPEMLARLLAQPYVGEAVVVSTCNRVEVYAAVTGFHGGLGDICAVLAGHAGAAPAELANHLYVHYDGAAVEHAFRVAAGLDSMVVGEAQILGQLRDAYHAAGEAEAPGRLLHELMQQALRVGKRAHAETDIDRAGQSVVSAALDLAATHFGGSVEGRPVLVVGAGSMGALAVATLSRLGAGPVGISNRGHDRALRLAEAYGATAVPIAELPTALSTVDIVVAATASIEPVLTRETVARALGNRATDRPDPLVLLDLAVPRDIEPAIAELPGTVVVDIDGLAAAQPIGPAAADTAAVTQIVASEVEAFLTWLRGADVAPTVAALRARADEVVSAELRRLGQRRPDLTDDQRAEVSHTVHRVVQRLLHSPTVRVRQLAAEPGGDQYAALLRELFDLEVPVTSQADTVPELAAAELAGVPAGNRLTGLAGLPGLGDLPAIGGQADLGTGPALRAPVPRQQSGGER</sequence>
<dbReference type="InterPro" id="IPR000343">
    <property type="entry name" value="4pyrrol_synth_GluRdtase"/>
</dbReference>
<feature type="active site" description="Nucleophile" evidence="8">
    <location>
        <position position="50"/>
    </location>
</feature>
<evidence type="ECO:0000259" key="13">
    <source>
        <dbReference type="Pfam" id="PF05201"/>
    </source>
</evidence>
<organism evidence="14 15">
    <name type="scientific">Plantactinospora endophytica</name>
    <dbReference type="NCBI Taxonomy" id="673535"/>
    <lineage>
        <taxon>Bacteria</taxon>
        <taxon>Bacillati</taxon>
        <taxon>Actinomycetota</taxon>
        <taxon>Actinomycetes</taxon>
        <taxon>Micromonosporales</taxon>
        <taxon>Micromonosporaceae</taxon>
        <taxon>Plantactinospora</taxon>
    </lineage>
</organism>
<dbReference type="InterPro" id="IPR006151">
    <property type="entry name" value="Shikm_DH/Glu-tRNA_Rdtase"/>
</dbReference>
<dbReference type="Pfam" id="PF05201">
    <property type="entry name" value="GlutR_N"/>
    <property type="match status" value="1"/>
</dbReference>
<feature type="binding site" evidence="8">
    <location>
        <begin position="190"/>
        <end position="195"/>
    </location>
    <ligand>
        <name>NADP(+)</name>
        <dbReference type="ChEBI" id="CHEBI:58349"/>
    </ligand>
</feature>
<evidence type="ECO:0000256" key="4">
    <source>
        <dbReference type="ARBA" id="ARBA00022857"/>
    </source>
</evidence>
<feature type="binding site" evidence="8">
    <location>
        <begin position="114"/>
        <end position="116"/>
    </location>
    <ligand>
        <name>substrate</name>
    </ligand>
</feature>
<dbReference type="Gene3D" id="3.40.50.720">
    <property type="entry name" value="NAD(P)-binding Rossmann-like Domain"/>
    <property type="match status" value="1"/>
</dbReference>
<comment type="function">
    <text evidence="8">Catalyzes the NADPH-dependent reduction of glutamyl-tRNA(Glu) to glutamate 1-semialdehyde (GSA).</text>
</comment>
<dbReference type="Pfam" id="PF00745">
    <property type="entry name" value="GlutR_dimer"/>
    <property type="match status" value="1"/>
</dbReference>
<evidence type="ECO:0000259" key="11">
    <source>
        <dbReference type="Pfam" id="PF00745"/>
    </source>
</evidence>
<evidence type="ECO:0000256" key="3">
    <source>
        <dbReference type="ARBA" id="ARBA00012970"/>
    </source>
</evidence>
<evidence type="ECO:0000256" key="1">
    <source>
        <dbReference type="ARBA" id="ARBA00005059"/>
    </source>
</evidence>
<protein>
    <recommendedName>
        <fullName evidence="3 8">Glutamyl-tRNA reductase</fullName>
        <shortName evidence="8">GluTR</shortName>
        <ecNumber evidence="3 8">1.2.1.70</ecNumber>
    </recommendedName>
</protein>
<keyword evidence="5 8" id="KW-0560">Oxidoreductase</keyword>
<dbReference type="InterPro" id="IPR015895">
    <property type="entry name" value="4pyrrol_synth_GluRdtase_N"/>
</dbReference>
<dbReference type="PIRSF" id="PIRSF000445">
    <property type="entry name" value="4pyrrol_synth_GluRdtase"/>
    <property type="match status" value="1"/>
</dbReference>
<evidence type="ECO:0000313" key="15">
    <source>
        <dbReference type="Proteomes" id="UP000646749"/>
    </source>
</evidence>
<dbReference type="EMBL" id="BONW01000001">
    <property type="protein sequence ID" value="GIG85522.1"/>
    <property type="molecule type" value="Genomic_DNA"/>
</dbReference>
<dbReference type="Proteomes" id="UP000646749">
    <property type="component" value="Unassembled WGS sequence"/>
</dbReference>
<dbReference type="SUPFAM" id="SSF69742">
    <property type="entry name" value="Glutamyl tRNA-reductase catalytic, N-terminal domain"/>
    <property type="match status" value="1"/>
</dbReference>
<comment type="domain">
    <text evidence="8">Possesses an unusual extended V-shaped dimeric structure with each monomer consisting of three distinct domains arranged along a curved 'spinal' alpha-helix. The N-terminal catalytic domain specifically recognizes the glutamate moiety of the substrate. The second domain is the NADPH-binding domain, and the third C-terminal domain is responsible for dimerization.</text>
</comment>
<evidence type="ECO:0000259" key="12">
    <source>
        <dbReference type="Pfam" id="PF01488"/>
    </source>
</evidence>
<evidence type="ECO:0000313" key="14">
    <source>
        <dbReference type="EMBL" id="GIG85522.1"/>
    </source>
</evidence>
<feature type="site" description="Important for activity" evidence="8">
    <location>
        <position position="99"/>
    </location>
</feature>
<dbReference type="PROSITE" id="PS00747">
    <property type="entry name" value="GLUTR"/>
    <property type="match status" value="1"/>
</dbReference>
<keyword evidence="15" id="KW-1185">Reference proteome</keyword>
<comment type="pathway">
    <text evidence="1 8 9">Porphyrin-containing compound metabolism; protoporphyrin-IX biosynthesis; 5-aminolevulinate from L-glutamyl-tRNA(Glu): step 1/2.</text>
</comment>
<dbReference type="InterPro" id="IPR036291">
    <property type="entry name" value="NAD(P)-bd_dom_sf"/>
</dbReference>
<gene>
    <name evidence="14" type="primary">hemA_1</name>
    <name evidence="8" type="synonym">hemA</name>
    <name evidence="14" type="ORF">Pen02_04580</name>
</gene>
<proteinExistence type="inferred from homology"/>
<evidence type="ECO:0000256" key="7">
    <source>
        <dbReference type="ARBA" id="ARBA00047464"/>
    </source>
</evidence>
<dbReference type="NCBIfam" id="NF000744">
    <property type="entry name" value="PRK00045.1-3"/>
    <property type="match status" value="1"/>
</dbReference>
<evidence type="ECO:0000256" key="6">
    <source>
        <dbReference type="ARBA" id="ARBA00023244"/>
    </source>
</evidence>
<dbReference type="SUPFAM" id="SSF51735">
    <property type="entry name" value="NAD(P)-binding Rossmann-fold domains"/>
    <property type="match status" value="1"/>
</dbReference>
<feature type="region of interest" description="Disordered" evidence="10">
    <location>
        <begin position="466"/>
        <end position="489"/>
    </location>
</feature>
<comment type="catalytic activity">
    <reaction evidence="7 8 9">
        <text>(S)-4-amino-5-oxopentanoate + tRNA(Glu) + NADP(+) = L-glutamyl-tRNA(Glu) + NADPH + H(+)</text>
        <dbReference type="Rhea" id="RHEA:12344"/>
        <dbReference type="Rhea" id="RHEA-COMP:9663"/>
        <dbReference type="Rhea" id="RHEA-COMP:9680"/>
        <dbReference type="ChEBI" id="CHEBI:15378"/>
        <dbReference type="ChEBI" id="CHEBI:57501"/>
        <dbReference type="ChEBI" id="CHEBI:57783"/>
        <dbReference type="ChEBI" id="CHEBI:58349"/>
        <dbReference type="ChEBI" id="CHEBI:78442"/>
        <dbReference type="ChEBI" id="CHEBI:78520"/>
        <dbReference type="EC" id="1.2.1.70"/>
    </reaction>
</comment>
<feature type="binding site" evidence="8">
    <location>
        <position position="120"/>
    </location>
    <ligand>
        <name>substrate</name>
    </ligand>
</feature>